<dbReference type="RefSeq" id="WP_088417298.1">
    <property type="nucleotide sequence ID" value="NZ_NJBA01000003.1"/>
</dbReference>
<dbReference type="EMBL" id="NJBA01000003">
    <property type="protein sequence ID" value="OWP51130.1"/>
    <property type="molecule type" value="Genomic_DNA"/>
</dbReference>
<evidence type="ECO:0000256" key="1">
    <source>
        <dbReference type="ARBA" id="ARBA00007689"/>
    </source>
</evidence>
<dbReference type="PANTHER" id="PTHR35174:SF4">
    <property type="entry name" value="BLL7163 PROTEIN"/>
    <property type="match status" value="1"/>
</dbReference>
<sequence>MRFMVIVKATADSEAGVMPKQELLAAMGAYNEELVKAGVMLAGEGLHPSSRGARVRFDGASRQVIDGPFAETRELIAGFWIMQTASLQECIDWVRRSPNPFDGESEIEIRQIFEAEDFGAEFTPELREQEERLRAEIASKS</sequence>
<evidence type="ECO:0000259" key="2">
    <source>
        <dbReference type="Pfam" id="PF03795"/>
    </source>
</evidence>
<gene>
    <name evidence="3" type="ORF">CEG18_09685</name>
</gene>
<reference evidence="3 4" key="1">
    <citation type="submission" date="2017-06" db="EMBL/GenBank/DDBJ databases">
        <title>Draft genome of Pseudomonas nitroreducens DF05.</title>
        <authorList>
            <person name="Iyer R."/>
        </authorList>
    </citation>
    <scope>NUCLEOTIDE SEQUENCE [LARGE SCALE GENOMIC DNA]</scope>
    <source>
        <strain evidence="3 4">DF05</strain>
    </source>
</reference>
<evidence type="ECO:0000313" key="4">
    <source>
        <dbReference type="Proteomes" id="UP000198145"/>
    </source>
</evidence>
<feature type="domain" description="YCII-related" evidence="2">
    <location>
        <begin position="1"/>
        <end position="112"/>
    </location>
</feature>
<dbReference type="PANTHER" id="PTHR35174">
    <property type="entry name" value="BLL7171 PROTEIN-RELATED"/>
    <property type="match status" value="1"/>
</dbReference>
<dbReference type="InterPro" id="IPR011008">
    <property type="entry name" value="Dimeric_a/b-barrel"/>
</dbReference>
<dbReference type="SUPFAM" id="SSF54909">
    <property type="entry name" value="Dimeric alpha+beta barrel"/>
    <property type="match status" value="1"/>
</dbReference>
<dbReference type="Pfam" id="PF03795">
    <property type="entry name" value="YCII"/>
    <property type="match status" value="1"/>
</dbReference>
<proteinExistence type="inferred from homology"/>
<dbReference type="Gene3D" id="3.30.70.1060">
    <property type="entry name" value="Dimeric alpha+beta barrel"/>
    <property type="match status" value="1"/>
</dbReference>
<comment type="similarity">
    <text evidence="1">Belongs to the YciI family.</text>
</comment>
<comment type="caution">
    <text evidence="3">The sequence shown here is derived from an EMBL/GenBank/DDBJ whole genome shotgun (WGS) entry which is preliminary data.</text>
</comment>
<organism evidence="3 4">
    <name type="scientific">Pseudomonas nitroreducens</name>
    <dbReference type="NCBI Taxonomy" id="46680"/>
    <lineage>
        <taxon>Bacteria</taxon>
        <taxon>Pseudomonadati</taxon>
        <taxon>Pseudomonadota</taxon>
        <taxon>Gammaproteobacteria</taxon>
        <taxon>Pseudomonadales</taxon>
        <taxon>Pseudomonadaceae</taxon>
        <taxon>Pseudomonas</taxon>
    </lineage>
</organism>
<name>A0A246FCG2_PSENT</name>
<protein>
    <submittedName>
        <fullName evidence="3">Dehydrogenase</fullName>
    </submittedName>
</protein>
<dbReference type="Proteomes" id="UP000198145">
    <property type="component" value="Unassembled WGS sequence"/>
</dbReference>
<dbReference type="InterPro" id="IPR005545">
    <property type="entry name" value="YCII"/>
</dbReference>
<dbReference type="AlphaFoldDB" id="A0A246FCG2"/>
<dbReference type="STRING" id="46680.GCA_000807755_00229"/>
<evidence type="ECO:0000313" key="3">
    <source>
        <dbReference type="EMBL" id="OWP51130.1"/>
    </source>
</evidence>
<dbReference type="eggNOG" id="COG3795">
    <property type="taxonomic scope" value="Bacteria"/>
</dbReference>
<accession>A0A246FCG2</accession>